<dbReference type="InterPro" id="IPR046848">
    <property type="entry name" value="E_motif"/>
</dbReference>
<dbReference type="PANTHER" id="PTHR47926:SF427">
    <property type="entry name" value="TETRATRICOPEPTIDE-LIKE HELICAL DOMAIN SUPERFAMILY"/>
    <property type="match status" value="1"/>
</dbReference>
<gene>
    <name evidence="4" type="ORF">Ccrd_020459</name>
</gene>
<proteinExistence type="inferred from homology"/>
<dbReference type="FunFam" id="1.25.40.10:FF:000344">
    <property type="entry name" value="Pentatricopeptide repeat-containing protein"/>
    <property type="match status" value="1"/>
</dbReference>
<dbReference type="OrthoDB" id="1880841at2759"/>
<protein>
    <submittedName>
        <fullName evidence="4">Pentatricopeptide repeat-containing protein</fullName>
    </submittedName>
</protein>
<dbReference type="FunFam" id="1.25.40.10:FF:000196">
    <property type="entry name" value="Pentatricopeptide repeat-containing protein At4g14850"/>
    <property type="match status" value="1"/>
</dbReference>
<evidence type="ECO:0000313" key="4">
    <source>
        <dbReference type="EMBL" id="KVI01272.1"/>
    </source>
</evidence>
<feature type="repeat" description="PPR" evidence="3">
    <location>
        <begin position="310"/>
        <end position="344"/>
    </location>
</feature>
<dbReference type="GO" id="GO:0003723">
    <property type="term" value="F:RNA binding"/>
    <property type="evidence" value="ECO:0007669"/>
    <property type="project" value="InterPro"/>
</dbReference>
<dbReference type="Pfam" id="PF13041">
    <property type="entry name" value="PPR_2"/>
    <property type="match status" value="1"/>
</dbReference>
<dbReference type="InterPro" id="IPR011990">
    <property type="entry name" value="TPR-like_helical_dom_sf"/>
</dbReference>
<evidence type="ECO:0000256" key="3">
    <source>
        <dbReference type="PROSITE-ProRule" id="PRU00708"/>
    </source>
</evidence>
<comment type="caution">
    <text evidence="4">The sequence shown here is derived from an EMBL/GenBank/DDBJ whole genome shotgun (WGS) entry which is preliminary data.</text>
</comment>
<feature type="repeat" description="PPR" evidence="3">
    <location>
        <begin position="613"/>
        <end position="647"/>
    </location>
</feature>
<dbReference type="AlphaFoldDB" id="A0A103Y2F8"/>
<dbReference type="InterPro" id="IPR002885">
    <property type="entry name" value="PPR_rpt"/>
</dbReference>
<evidence type="ECO:0000256" key="2">
    <source>
        <dbReference type="ARBA" id="ARBA00061659"/>
    </source>
</evidence>
<keyword evidence="1" id="KW-0677">Repeat</keyword>
<feature type="repeat" description="PPR" evidence="3">
    <location>
        <begin position="649"/>
        <end position="683"/>
    </location>
</feature>
<accession>A0A103Y2F8</accession>
<dbReference type="PROSITE" id="PS51375">
    <property type="entry name" value="PPR"/>
    <property type="match status" value="5"/>
</dbReference>
<organism evidence="4 5">
    <name type="scientific">Cynara cardunculus var. scolymus</name>
    <name type="common">Globe artichoke</name>
    <name type="synonym">Cynara scolymus</name>
    <dbReference type="NCBI Taxonomy" id="59895"/>
    <lineage>
        <taxon>Eukaryota</taxon>
        <taxon>Viridiplantae</taxon>
        <taxon>Streptophyta</taxon>
        <taxon>Embryophyta</taxon>
        <taxon>Tracheophyta</taxon>
        <taxon>Spermatophyta</taxon>
        <taxon>Magnoliopsida</taxon>
        <taxon>eudicotyledons</taxon>
        <taxon>Gunneridae</taxon>
        <taxon>Pentapetalae</taxon>
        <taxon>asterids</taxon>
        <taxon>campanulids</taxon>
        <taxon>Asterales</taxon>
        <taxon>Asteraceae</taxon>
        <taxon>Carduoideae</taxon>
        <taxon>Cardueae</taxon>
        <taxon>Carduinae</taxon>
        <taxon>Cynara</taxon>
    </lineage>
</organism>
<feature type="repeat" description="PPR" evidence="3">
    <location>
        <begin position="174"/>
        <end position="208"/>
    </location>
</feature>
<sequence length="797" mass="88876">MSIHPCNIIVRRNSIFSGKLKRLETTPKPQFFSTIPQQSHHNILPLCSSTESLAQTKQSHAIALLSGYLPHSISISASLILQYATFGDPSTSRLLFYQSLSYSRSAFLWNTMTRAYSSAGVYDGFLIYNLMIRSGVRPDDHTFPFVLKVCSDYHEVWKGQEVHGLIFKSGFDSDVFVGNTLLRFYGECSGTSDAQKVFDEMSERDIVSYNTLISVCSILFCYDKAIGLFRDMRSRSNCFGVNPNAVTIVSLLPVCAAINDYMFTSELHSYVVKMGFGSHITINNAFIDAYGKCADFKACKQVFDEMVDRNDVSWNSIITSFASMNRQQEAAEFFRFMIDKGIVPNSVAISSMLPILVDLEYLQMGLELHGFSIRTGIESDIFVANSLLDMYAKSGYPIKALNVFNKIDPKNIVSWNALIASYAQNGFESLALRVVIEMQDHGQVPGPITLTNVLPACARIGYFLSGKQVHARSIRCGFAFQLFISNALIDMYAKCGRLDLARNVFEISCKDQISYNTLISAYSHTTTSFESLVLFQELDSKEGLEPDTISFSGALSACANMAEIKKGKEIHGVCVRNLYSTHLIVSNSILDLYTKSGNLVLAKKVFDSIPVKDVASWNTMIMGYGIFGEIDAAIDLFEAMRADNRVKYDSITYIAVLSICSHGGLVETGRKYFKEMKEQKIEPSQTHYACMVDLFGRAGLMDEAVEMINGLPVEPGANVWGSLLGACRIHGNIELGHWAADHLFKLKPYHSGYYTLLSNMYAEVGKWYEVDKIRELMKVRGVKKNPGFSWAQAAQTG</sequence>
<dbReference type="Proteomes" id="UP000243975">
    <property type="component" value="Unassembled WGS sequence"/>
</dbReference>
<dbReference type="InterPro" id="IPR046960">
    <property type="entry name" value="PPR_At4g14850-like_plant"/>
</dbReference>
<dbReference type="FunFam" id="1.25.40.10:FF:000343">
    <property type="entry name" value="Pentatricopeptide repeat-containing protein At3g58590"/>
    <property type="match status" value="1"/>
</dbReference>
<dbReference type="Gene3D" id="1.25.40.10">
    <property type="entry name" value="Tetratricopeptide repeat domain"/>
    <property type="match status" value="6"/>
</dbReference>
<comment type="similarity">
    <text evidence="2">Belongs to the PPR family. PCMP-E subfamily.</text>
</comment>
<dbReference type="Gramene" id="KVI01272">
    <property type="protein sequence ID" value="KVI01272"/>
    <property type="gene ID" value="Ccrd_020459"/>
</dbReference>
<evidence type="ECO:0000256" key="1">
    <source>
        <dbReference type="ARBA" id="ARBA00022737"/>
    </source>
</evidence>
<name>A0A103Y2F8_CYNCS</name>
<dbReference type="GO" id="GO:0009451">
    <property type="term" value="P:RNA modification"/>
    <property type="evidence" value="ECO:0007669"/>
    <property type="project" value="InterPro"/>
</dbReference>
<dbReference type="NCBIfam" id="TIGR00756">
    <property type="entry name" value="PPR"/>
    <property type="match status" value="6"/>
</dbReference>
<dbReference type="OMA" id="PTQMHYA"/>
<reference evidence="4 5" key="1">
    <citation type="journal article" date="2016" name="Sci. Rep.">
        <title>The genome sequence of the outbreeding globe artichoke constructed de novo incorporating a phase-aware low-pass sequencing strategy of F1 progeny.</title>
        <authorList>
            <person name="Scaglione D."/>
            <person name="Reyes-Chin-Wo S."/>
            <person name="Acquadro A."/>
            <person name="Froenicke L."/>
            <person name="Portis E."/>
            <person name="Beitel C."/>
            <person name="Tirone M."/>
            <person name="Mauro R."/>
            <person name="Lo Monaco A."/>
            <person name="Mauromicale G."/>
            <person name="Faccioli P."/>
            <person name="Cattivelli L."/>
            <person name="Rieseberg L."/>
            <person name="Michelmore R."/>
            <person name="Lanteri S."/>
        </authorList>
    </citation>
    <scope>NUCLEOTIDE SEQUENCE [LARGE SCALE GENOMIC DNA]</scope>
    <source>
        <strain evidence="4">2C</strain>
    </source>
</reference>
<dbReference type="Pfam" id="PF01535">
    <property type="entry name" value="PPR"/>
    <property type="match status" value="9"/>
</dbReference>
<evidence type="ECO:0000313" key="5">
    <source>
        <dbReference type="Proteomes" id="UP000243975"/>
    </source>
</evidence>
<dbReference type="FunFam" id="1.25.40.10:FF:000285">
    <property type="entry name" value="Pentatricopeptide repeat-containing protein, chloroplastic"/>
    <property type="match status" value="1"/>
</dbReference>
<keyword evidence="5" id="KW-1185">Reference proteome</keyword>
<dbReference type="Pfam" id="PF20431">
    <property type="entry name" value="E_motif"/>
    <property type="match status" value="1"/>
</dbReference>
<dbReference type="EMBL" id="LEKV01003122">
    <property type="protein sequence ID" value="KVI01272.1"/>
    <property type="molecule type" value="Genomic_DNA"/>
</dbReference>
<feature type="repeat" description="PPR" evidence="3">
    <location>
        <begin position="411"/>
        <end position="445"/>
    </location>
</feature>
<dbReference type="FunFam" id="1.25.40.10:FF:000090">
    <property type="entry name" value="Pentatricopeptide repeat-containing protein, chloroplastic"/>
    <property type="match status" value="1"/>
</dbReference>
<dbReference type="PANTHER" id="PTHR47926">
    <property type="entry name" value="PENTATRICOPEPTIDE REPEAT-CONTAINING PROTEIN"/>
    <property type="match status" value="1"/>
</dbReference>